<keyword evidence="2" id="KW-1185">Reference proteome</keyword>
<dbReference type="InterPro" id="IPR052407">
    <property type="entry name" value="BTB_POZ_domain_cont_9"/>
</dbReference>
<dbReference type="AlphaFoldDB" id="A0A1I7U6P3"/>
<dbReference type="InterPro" id="IPR000210">
    <property type="entry name" value="BTB/POZ_dom"/>
</dbReference>
<dbReference type="eggNOG" id="KOG4350">
    <property type="taxonomic scope" value="Eukaryota"/>
</dbReference>
<evidence type="ECO:0000313" key="2">
    <source>
        <dbReference type="Proteomes" id="UP000095282"/>
    </source>
</evidence>
<sequence length="444" mass="50721">MSDNHAFGRPNPEEARGVVETMRTENSTISNNFNAVMSCSKSSVQHLEEHSQSFGELFVSADHADVTIVLDDGTEFSSHRLILAVRSSFFRAMLYNGFQESHQKRVALHETNSTAFRAVLQYMYTSKIDFAGVELDILLEYLSLAHRFDLNQLMNAIKDANFSVLDTNIIPQYPNVQPLSRDLGKRYSPAENITVFHLDLGKPFIINTILMDFNWKNDVQSFSYQIHVGMENRVEGHWKLVADYSDYDCRGIQRVFLPDTVVRYILIRVNDPMTSRLEASRIEAMYSSETMIVDPISKIIIPHRNITTIENHARVVEGVSRCRNALINGDITSYDWDSGYTCHQIGSGLIMIQLAQPYIISSMRLLLWNCDDRFYSYYVAVSTNQDDWTTIVDHTNDESRGWQELLFDPLPVVYIKVVGTRNSSNEVFHVVHLEAPSNVPIAIK</sequence>
<dbReference type="WBParaSite" id="Csp11.Scaffold629.g15406.t1">
    <property type="protein sequence ID" value="Csp11.Scaffold629.g15406.t1"/>
    <property type="gene ID" value="Csp11.Scaffold629.g15406"/>
</dbReference>
<name>A0A1I7U6P3_9PELO</name>
<dbReference type="InterPro" id="IPR000421">
    <property type="entry name" value="FA58C"/>
</dbReference>
<dbReference type="PROSITE" id="PS50097">
    <property type="entry name" value="BTB"/>
    <property type="match status" value="1"/>
</dbReference>
<dbReference type="SMART" id="SM00225">
    <property type="entry name" value="BTB"/>
    <property type="match status" value="1"/>
</dbReference>
<reference evidence="3" key="1">
    <citation type="submission" date="2016-11" db="UniProtKB">
        <authorList>
            <consortium name="WormBaseParasite"/>
        </authorList>
    </citation>
    <scope>IDENTIFICATION</scope>
</reference>
<evidence type="ECO:0000259" key="1">
    <source>
        <dbReference type="PROSITE" id="PS50097"/>
    </source>
</evidence>
<dbReference type="Proteomes" id="UP000095282">
    <property type="component" value="Unplaced"/>
</dbReference>
<evidence type="ECO:0000313" key="3">
    <source>
        <dbReference type="WBParaSite" id="Csp11.Scaffold629.g15406.t1"/>
    </source>
</evidence>
<dbReference type="Gene3D" id="3.30.710.10">
    <property type="entry name" value="Potassium Channel Kv1.1, Chain A"/>
    <property type="match status" value="1"/>
</dbReference>
<dbReference type="PANTHER" id="PTHR46306:SF1">
    <property type="entry name" value="BTB_POZ DOMAIN-CONTAINING PROTEIN 9"/>
    <property type="match status" value="1"/>
</dbReference>
<dbReference type="Gene3D" id="2.60.120.260">
    <property type="entry name" value="Galactose-binding domain-like"/>
    <property type="match status" value="1"/>
</dbReference>
<dbReference type="GO" id="GO:0005737">
    <property type="term" value="C:cytoplasm"/>
    <property type="evidence" value="ECO:0007669"/>
    <property type="project" value="TreeGrafter"/>
</dbReference>
<protein>
    <submittedName>
        <fullName evidence="3">BTB domain-containing protein</fullName>
    </submittedName>
</protein>
<dbReference type="PANTHER" id="PTHR46306">
    <property type="entry name" value="BTB/POZ DOMAIN-CONTAINING PROTEIN 9"/>
    <property type="match status" value="1"/>
</dbReference>
<dbReference type="InterPro" id="IPR008979">
    <property type="entry name" value="Galactose-bd-like_sf"/>
</dbReference>
<dbReference type="FunFam" id="2.60.120.260:FF:000051">
    <property type="entry name" value="BTB/POZ domain-containing protein 9"/>
    <property type="match status" value="1"/>
</dbReference>
<accession>A0A1I7U6P3</accession>
<dbReference type="GO" id="GO:0008344">
    <property type="term" value="P:adult locomotory behavior"/>
    <property type="evidence" value="ECO:0007669"/>
    <property type="project" value="TreeGrafter"/>
</dbReference>
<dbReference type="InterPro" id="IPR011333">
    <property type="entry name" value="SKP1/BTB/POZ_sf"/>
</dbReference>
<proteinExistence type="predicted"/>
<dbReference type="Pfam" id="PF00754">
    <property type="entry name" value="F5_F8_type_C"/>
    <property type="match status" value="1"/>
</dbReference>
<organism evidence="2 3">
    <name type="scientific">Caenorhabditis tropicalis</name>
    <dbReference type="NCBI Taxonomy" id="1561998"/>
    <lineage>
        <taxon>Eukaryota</taxon>
        <taxon>Metazoa</taxon>
        <taxon>Ecdysozoa</taxon>
        <taxon>Nematoda</taxon>
        <taxon>Chromadorea</taxon>
        <taxon>Rhabditida</taxon>
        <taxon>Rhabditina</taxon>
        <taxon>Rhabditomorpha</taxon>
        <taxon>Rhabditoidea</taxon>
        <taxon>Rhabditidae</taxon>
        <taxon>Peloderinae</taxon>
        <taxon>Caenorhabditis</taxon>
    </lineage>
</organism>
<dbReference type="SUPFAM" id="SSF49785">
    <property type="entry name" value="Galactose-binding domain-like"/>
    <property type="match status" value="1"/>
</dbReference>
<feature type="domain" description="BTB" evidence="1">
    <location>
        <begin position="64"/>
        <end position="132"/>
    </location>
</feature>
<dbReference type="GO" id="GO:0048512">
    <property type="term" value="P:circadian behavior"/>
    <property type="evidence" value="ECO:0007669"/>
    <property type="project" value="TreeGrafter"/>
</dbReference>
<dbReference type="STRING" id="1561998.A0A1I7U6P3"/>
<dbReference type="SUPFAM" id="SSF54695">
    <property type="entry name" value="POZ domain"/>
    <property type="match status" value="1"/>
</dbReference>
<dbReference type="GO" id="GO:0050804">
    <property type="term" value="P:modulation of chemical synaptic transmission"/>
    <property type="evidence" value="ECO:0007669"/>
    <property type="project" value="TreeGrafter"/>
</dbReference>
<dbReference type="Pfam" id="PF00651">
    <property type="entry name" value="BTB"/>
    <property type="match status" value="1"/>
</dbReference>